<dbReference type="InterPro" id="IPR001902">
    <property type="entry name" value="SLC26A/SulP_fam"/>
</dbReference>
<sequence length="781" mass="87332">MADSEILTDGNQIKVKMIKSDTNNVQLMPIMPIDQTDFPEDATYIENEIELNRQLNVSRQAYNLPKFNEQFVVTSREKRDPCDVGSRAMEKVKSCCTLSGLKMQMITLFPIIKWLSNYDCKKDFIADTIAGITIAIFQVPQSMGYCFIAQVPPVHGLYTSFFPALIYALMGTSRHCAVGTFAVVSLMTGTLVTQVNDERKMRSQEAVSPIDIAMTVSFLIGVYQLICGILRLGFVSVYMSEQLISGFTTAASFYVFTSQVPYLLGLKLEHHASGPLSLINSYIEFFKHASKVHFTTMGISLACCIALIFVKLYVNSLIQKRIGLNIPFPIELLLVVIGTVCSNLLDLEKKWGIKVVGTISRGLKEPSLPKWSLFRDVALKSIPLAIVAYTLTISVGKIFANRHKYTIDSNQELIALGSTNIVSSFFTCIPSAASLSRSAVQEGAGGRTQLVSLVNCIGIAFVIFFAGPLLQELPSCILASIIAVALKSLLSQVRDFGKYWQVSKIDGSIWLITFFAVIFLDVDIGLYVGLCYSLITLIYKSQRPKMYLLGSVNKSDVFVPLKKYAVAEELPNIKIYQFCGPLHFANTEYFREGLRRKTGVCVKSVIEMREKQQKQRRKQERNMEKKREQMNNGELRKRTVTIQLSGESSDSESKDFNITLPTHIIIDCSMFSYIDAAGIGQLKATVQEYEYIGIKTYLASVATHVDKMLRKDNFYTDVPPHHVYITLIDAIHHALDDQKALEGKSDSMTTVPQEDEALTELYEEGGLVDQSNDRKSDNVSF</sequence>
<organism evidence="8 9">
    <name type="scientific">Dinothrombium tinctorium</name>
    <dbReference type="NCBI Taxonomy" id="1965070"/>
    <lineage>
        <taxon>Eukaryota</taxon>
        <taxon>Metazoa</taxon>
        <taxon>Ecdysozoa</taxon>
        <taxon>Arthropoda</taxon>
        <taxon>Chelicerata</taxon>
        <taxon>Arachnida</taxon>
        <taxon>Acari</taxon>
        <taxon>Acariformes</taxon>
        <taxon>Trombidiformes</taxon>
        <taxon>Prostigmata</taxon>
        <taxon>Anystina</taxon>
        <taxon>Parasitengona</taxon>
        <taxon>Trombidioidea</taxon>
        <taxon>Trombidiidae</taxon>
        <taxon>Dinothrombium</taxon>
    </lineage>
</organism>
<evidence type="ECO:0000313" key="8">
    <source>
        <dbReference type="EMBL" id="RWS05151.1"/>
    </source>
</evidence>
<dbReference type="EMBL" id="NCKU01004991">
    <property type="protein sequence ID" value="RWS05151.1"/>
    <property type="molecule type" value="Genomic_DNA"/>
</dbReference>
<dbReference type="GO" id="GO:0055085">
    <property type="term" value="P:transmembrane transport"/>
    <property type="evidence" value="ECO:0007669"/>
    <property type="project" value="InterPro"/>
</dbReference>
<dbReference type="Gene3D" id="3.30.750.24">
    <property type="entry name" value="STAS domain"/>
    <property type="match status" value="1"/>
</dbReference>
<feature type="region of interest" description="Disordered" evidence="5">
    <location>
        <begin position="612"/>
        <end position="634"/>
    </location>
</feature>
<dbReference type="CDD" id="cd07042">
    <property type="entry name" value="STAS_SulP_like_sulfate_transporter"/>
    <property type="match status" value="1"/>
</dbReference>
<accession>A0A3S3RV37</accession>
<dbReference type="Pfam" id="PF00916">
    <property type="entry name" value="Sulfate_transp"/>
    <property type="match status" value="1"/>
</dbReference>
<dbReference type="Pfam" id="PF01740">
    <property type="entry name" value="STAS"/>
    <property type="match status" value="1"/>
</dbReference>
<reference evidence="8 9" key="1">
    <citation type="journal article" date="2018" name="Gigascience">
        <title>Genomes of trombidid mites reveal novel predicted allergens and laterally-transferred genes associated with secondary metabolism.</title>
        <authorList>
            <person name="Dong X."/>
            <person name="Chaisiri K."/>
            <person name="Xia D."/>
            <person name="Armstrong S.D."/>
            <person name="Fang Y."/>
            <person name="Donnelly M.J."/>
            <person name="Kadowaki T."/>
            <person name="McGarry J.W."/>
            <person name="Darby A.C."/>
            <person name="Makepeace B.L."/>
        </authorList>
    </citation>
    <scope>NUCLEOTIDE SEQUENCE [LARGE SCALE GENOMIC DNA]</scope>
    <source>
        <strain evidence="8">UoL-WK</strain>
    </source>
</reference>
<dbReference type="OrthoDB" id="288203at2759"/>
<feature type="transmembrane region" description="Helical" evidence="6">
    <location>
        <begin position="292"/>
        <end position="314"/>
    </location>
</feature>
<evidence type="ECO:0000256" key="2">
    <source>
        <dbReference type="ARBA" id="ARBA00022692"/>
    </source>
</evidence>
<evidence type="ECO:0000256" key="1">
    <source>
        <dbReference type="ARBA" id="ARBA00004141"/>
    </source>
</evidence>
<evidence type="ECO:0000256" key="5">
    <source>
        <dbReference type="SAM" id="MobiDB-lite"/>
    </source>
</evidence>
<keyword evidence="3 6" id="KW-1133">Transmembrane helix</keyword>
<evidence type="ECO:0000256" key="4">
    <source>
        <dbReference type="ARBA" id="ARBA00023136"/>
    </source>
</evidence>
<evidence type="ECO:0000256" key="6">
    <source>
        <dbReference type="SAM" id="Phobius"/>
    </source>
</evidence>
<dbReference type="NCBIfam" id="TIGR00815">
    <property type="entry name" value="sulP"/>
    <property type="match status" value="1"/>
</dbReference>
<dbReference type="InterPro" id="IPR036513">
    <property type="entry name" value="STAS_dom_sf"/>
</dbReference>
<keyword evidence="2 6" id="KW-0812">Transmembrane</keyword>
<evidence type="ECO:0000259" key="7">
    <source>
        <dbReference type="PROSITE" id="PS50801"/>
    </source>
</evidence>
<dbReference type="PROSITE" id="PS50801">
    <property type="entry name" value="STAS"/>
    <property type="match status" value="1"/>
</dbReference>
<dbReference type="InterPro" id="IPR011547">
    <property type="entry name" value="SLC26A/SulP_dom"/>
</dbReference>
<feature type="transmembrane region" description="Helical" evidence="6">
    <location>
        <begin position="176"/>
        <end position="192"/>
    </location>
</feature>
<feature type="domain" description="STAS" evidence="7">
    <location>
        <begin position="563"/>
        <end position="734"/>
    </location>
</feature>
<feature type="transmembrane region" description="Helical" evidence="6">
    <location>
        <begin position="448"/>
        <end position="466"/>
    </location>
</feature>
<gene>
    <name evidence="8" type="ORF">B4U79_06257</name>
</gene>
<comment type="subcellular location">
    <subcellularLocation>
        <location evidence="1">Membrane</location>
        <topology evidence="1">Multi-pass membrane protein</topology>
    </subcellularLocation>
</comment>
<comment type="caution">
    <text evidence="8">The sequence shown here is derived from an EMBL/GenBank/DDBJ whole genome shotgun (WGS) entry which is preliminary data.</text>
</comment>
<dbReference type="SUPFAM" id="SSF52091">
    <property type="entry name" value="SpoIIaa-like"/>
    <property type="match status" value="1"/>
</dbReference>
<feature type="transmembrane region" description="Helical" evidence="6">
    <location>
        <begin position="412"/>
        <end position="436"/>
    </location>
</feature>
<feature type="compositionally biased region" description="Basic and acidic residues" evidence="5">
    <location>
        <begin position="620"/>
        <end position="634"/>
    </location>
</feature>
<name>A0A3S3RV37_9ACAR</name>
<protein>
    <submittedName>
        <fullName evidence="8">Sulfate transporter-like protein</fullName>
    </submittedName>
</protein>
<evidence type="ECO:0000256" key="3">
    <source>
        <dbReference type="ARBA" id="ARBA00022989"/>
    </source>
</evidence>
<dbReference type="AlphaFoldDB" id="A0A3S3RV37"/>
<feature type="transmembrane region" description="Helical" evidence="6">
    <location>
        <begin position="244"/>
        <end position="264"/>
    </location>
</feature>
<feature type="transmembrane region" description="Helical" evidence="6">
    <location>
        <begin position="510"/>
        <end position="539"/>
    </location>
</feature>
<feature type="transmembrane region" description="Helical" evidence="6">
    <location>
        <begin position="377"/>
        <end position="400"/>
    </location>
</feature>
<dbReference type="Proteomes" id="UP000285301">
    <property type="component" value="Unassembled WGS sequence"/>
</dbReference>
<dbReference type="InterPro" id="IPR002645">
    <property type="entry name" value="STAS_dom"/>
</dbReference>
<dbReference type="GO" id="GO:0016020">
    <property type="term" value="C:membrane"/>
    <property type="evidence" value="ECO:0007669"/>
    <property type="project" value="UniProtKB-SubCell"/>
</dbReference>
<feature type="transmembrane region" description="Helical" evidence="6">
    <location>
        <begin position="147"/>
        <end position="169"/>
    </location>
</feature>
<keyword evidence="4 6" id="KW-0472">Membrane</keyword>
<feature type="transmembrane region" description="Helical" evidence="6">
    <location>
        <begin position="326"/>
        <end position="345"/>
    </location>
</feature>
<feature type="transmembrane region" description="Helical" evidence="6">
    <location>
        <begin position="473"/>
        <end position="490"/>
    </location>
</feature>
<keyword evidence="9" id="KW-1185">Reference proteome</keyword>
<proteinExistence type="predicted"/>
<feature type="transmembrane region" description="Helical" evidence="6">
    <location>
        <begin position="212"/>
        <end position="232"/>
    </location>
</feature>
<evidence type="ECO:0000313" key="9">
    <source>
        <dbReference type="Proteomes" id="UP000285301"/>
    </source>
</evidence>
<dbReference type="STRING" id="1965070.A0A3S3RV37"/>
<dbReference type="PANTHER" id="PTHR11814">
    <property type="entry name" value="SULFATE TRANSPORTER"/>
    <property type="match status" value="1"/>
</dbReference>